<evidence type="ECO:0000256" key="1">
    <source>
        <dbReference type="SAM" id="MobiDB-lite"/>
    </source>
</evidence>
<feature type="region of interest" description="Disordered" evidence="1">
    <location>
        <begin position="1"/>
        <end position="33"/>
    </location>
</feature>
<dbReference type="EMBL" id="RRYP01015716">
    <property type="protein sequence ID" value="TNV75384.1"/>
    <property type="molecule type" value="Genomic_DNA"/>
</dbReference>
<evidence type="ECO:0000313" key="4">
    <source>
        <dbReference type="Proteomes" id="UP000785679"/>
    </source>
</evidence>
<accession>A0A8J8NIP2</accession>
<keyword evidence="2" id="KW-0472">Membrane</keyword>
<sequence length="119" mass="13528">MHRIPSELRSQADQGEVSTEVGDRSGNPRADSLLPFAPEAIDLVRRSRFARMPVRRDGGPLFVDIQMNMREGSQDLKRRAIVCEMRAEDLIILQLKLIQCLVVYILYQLGGVLLISLFF</sequence>
<evidence type="ECO:0000313" key="3">
    <source>
        <dbReference type="EMBL" id="TNV75384.1"/>
    </source>
</evidence>
<keyword evidence="2" id="KW-1133">Transmembrane helix</keyword>
<protein>
    <submittedName>
        <fullName evidence="3">Uncharacterized protein</fullName>
    </submittedName>
</protein>
<feature type="transmembrane region" description="Helical" evidence="2">
    <location>
        <begin position="95"/>
        <end position="118"/>
    </location>
</feature>
<evidence type="ECO:0000256" key="2">
    <source>
        <dbReference type="SAM" id="Phobius"/>
    </source>
</evidence>
<dbReference type="Proteomes" id="UP000785679">
    <property type="component" value="Unassembled WGS sequence"/>
</dbReference>
<dbReference type="OrthoDB" id="1742041at2759"/>
<comment type="caution">
    <text evidence="3">The sequence shown here is derived from an EMBL/GenBank/DDBJ whole genome shotgun (WGS) entry which is preliminary data.</text>
</comment>
<organism evidence="3 4">
    <name type="scientific">Halteria grandinella</name>
    <dbReference type="NCBI Taxonomy" id="5974"/>
    <lineage>
        <taxon>Eukaryota</taxon>
        <taxon>Sar</taxon>
        <taxon>Alveolata</taxon>
        <taxon>Ciliophora</taxon>
        <taxon>Intramacronucleata</taxon>
        <taxon>Spirotrichea</taxon>
        <taxon>Stichotrichia</taxon>
        <taxon>Sporadotrichida</taxon>
        <taxon>Halteriidae</taxon>
        <taxon>Halteria</taxon>
    </lineage>
</organism>
<dbReference type="AlphaFoldDB" id="A0A8J8NIP2"/>
<feature type="compositionally biased region" description="Polar residues" evidence="1">
    <location>
        <begin position="8"/>
        <end position="17"/>
    </location>
</feature>
<keyword evidence="2" id="KW-0812">Transmembrane</keyword>
<keyword evidence="4" id="KW-1185">Reference proteome</keyword>
<reference evidence="3" key="1">
    <citation type="submission" date="2019-06" db="EMBL/GenBank/DDBJ databases">
        <authorList>
            <person name="Zheng W."/>
        </authorList>
    </citation>
    <scope>NUCLEOTIDE SEQUENCE</scope>
    <source>
        <strain evidence="3">QDHG01</strain>
    </source>
</reference>
<name>A0A8J8NIP2_HALGN</name>
<gene>
    <name evidence="3" type="ORF">FGO68_gene8610</name>
</gene>
<proteinExistence type="predicted"/>